<dbReference type="Proteomes" id="UP001383192">
    <property type="component" value="Unassembled WGS sequence"/>
</dbReference>
<evidence type="ECO:0000313" key="2">
    <source>
        <dbReference type="Proteomes" id="UP001383192"/>
    </source>
</evidence>
<comment type="caution">
    <text evidence="1">The sequence shown here is derived from an EMBL/GenBank/DDBJ whole genome shotgun (WGS) entry which is preliminary data.</text>
</comment>
<name>A0AAW0DZ77_9AGAR</name>
<organism evidence="1 2">
    <name type="scientific">Paramarasmius palmivorus</name>
    <dbReference type="NCBI Taxonomy" id="297713"/>
    <lineage>
        <taxon>Eukaryota</taxon>
        <taxon>Fungi</taxon>
        <taxon>Dikarya</taxon>
        <taxon>Basidiomycota</taxon>
        <taxon>Agaricomycotina</taxon>
        <taxon>Agaricomycetes</taxon>
        <taxon>Agaricomycetidae</taxon>
        <taxon>Agaricales</taxon>
        <taxon>Marasmiineae</taxon>
        <taxon>Marasmiaceae</taxon>
        <taxon>Paramarasmius</taxon>
    </lineage>
</organism>
<sequence length="445" mass="50727">METYATDETASSATTIWGPGTLSGKAIRSLGEASMRGAEKLLIRWKMAKIHQVLALDYYDAKVRHKALRMIMMQIGSGEIAQLTMCIMKWPRYEIRIFLSEMFTFMPLLWQDVSRPSDSSHTLRNQQELIAIYRTSQSSEEAHEIVPFLMFISHLSRDNHTARRAIIEAGFLEFLAAFHQHDPKTTTPSIAEARDILDVFVSDIRLQKICELHRLNLIWPSGNSSVPIMKYSREMANLTPNQRRVVWRKTERARIRERLCEIQVVMEMPAYLIHDCETDIFDMCFDLMTFYKLMTETNDWDSRQLSFELITKCIAINSITSKALRAVLALISFEENLSVFHRIVYSLLTFKIDNSNSPIAIQFSKEVHAHHPGVDPIDHFIDFAVSVASDSQTSAQAIIDADIFSLLNQTTHDPNVKGDLLGRFAAAADRSTQVCPPQSLGTYSD</sequence>
<proteinExistence type="predicted"/>
<evidence type="ECO:0000313" key="1">
    <source>
        <dbReference type="EMBL" id="KAK7056259.1"/>
    </source>
</evidence>
<dbReference type="AlphaFoldDB" id="A0AAW0DZ77"/>
<gene>
    <name evidence="1" type="ORF">VNI00_002812</name>
</gene>
<dbReference type="EMBL" id="JAYKXP010000007">
    <property type="protein sequence ID" value="KAK7056259.1"/>
    <property type="molecule type" value="Genomic_DNA"/>
</dbReference>
<reference evidence="1 2" key="1">
    <citation type="submission" date="2024-01" db="EMBL/GenBank/DDBJ databases">
        <title>A draft genome for a cacao thread blight-causing isolate of Paramarasmius palmivorus.</title>
        <authorList>
            <person name="Baruah I.K."/>
            <person name="Bukari Y."/>
            <person name="Amoako-Attah I."/>
            <person name="Meinhardt L.W."/>
            <person name="Bailey B.A."/>
            <person name="Cohen S.P."/>
        </authorList>
    </citation>
    <scope>NUCLEOTIDE SEQUENCE [LARGE SCALE GENOMIC DNA]</scope>
    <source>
        <strain evidence="1 2">GH-12</strain>
    </source>
</reference>
<protein>
    <submittedName>
        <fullName evidence="1">Uncharacterized protein</fullName>
    </submittedName>
</protein>
<keyword evidence="2" id="KW-1185">Reference proteome</keyword>
<accession>A0AAW0DZ77</accession>